<evidence type="ECO:0000256" key="4">
    <source>
        <dbReference type="ARBA" id="ARBA00022452"/>
    </source>
</evidence>
<comment type="similarity">
    <text evidence="2 14 15">Belongs to the TonB-dependent receptor family.</text>
</comment>
<gene>
    <name evidence="20" type="ORF">ISP20_20555</name>
</gene>
<evidence type="ECO:0000256" key="1">
    <source>
        <dbReference type="ARBA" id="ARBA00004571"/>
    </source>
</evidence>
<keyword evidence="8" id="KW-0408">Iron</keyword>
<keyword evidence="13 14" id="KW-0998">Cell outer membrane</keyword>
<dbReference type="Gene3D" id="2.170.130.10">
    <property type="entry name" value="TonB-dependent receptor, plug domain"/>
    <property type="match status" value="1"/>
</dbReference>
<proteinExistence type="inferred from homology"/>
<dbReference type="CDD" id="cd01347">
    <property type="entry name" value="ligand_gated_channel"/>
    <property type="match status" value="1"/>
</dbReference>
<dbReference type="InterPro" id="IPR036942">
    <property type="entry name" value="Beta-barrel_TonB_sf"/>
</dbReference>
<keyword evidence="11 14" id="KW-0472">Membrane</keyword>
<feature type="domain" description="TonB-dependent receptor-like beta-barrel" evidence="18">
    <location>
        <begin position="299"/>
        <end position="702"/>
    </location>
</feature>
<dbReference type="SUPFAM" id="SSF56935">
    <property type="entry name" value="Porins"/>
    <property type="match status" value="1"/>
</dbReference>
<dbReference type="InterPro" id="IPR000531">
    <property type="entry name" value="Beta-barrel_TonB"/>
</dbReference>
<evidence type="ECO:0000256" key="6">
    <source>
        <dbReference type="ARBA" id="ARBA00022692"/>
    </source>
</evidence>
<dbReference type="PANTHER" id="PTHR32552">
    <property type="entry name" value="FERRICHROME IRON RECEPTOR-RELATED"/>
    <property type="match status" value="1"/>
</dbReference>
<keyword evidence="3 14" id="KW-0813">Transport</keyword>
<dbReference type="Proteomes" id="UP001430065">
    <property type="component" value="Unassembled WGS sequence"/>
</dbReference>
<dbReference type="PANTHER" id="PTHR32552:SF68">
    <property type="entry name" value="FERRICHROME OUTER MEMBRANE TRANSPORTER_PHAGE RECEPTOR"/>
    <property type="match status" value="1"/>
</dbReference>
<evidence type="ECO:0000256" key="9">
    <source>
        <dbReference type="ARBA" id="ARBA00023065"/>
    </source>
</evidence>
<evidence type="ECO:0000256" key="11">
    <source>
        <dbReference type="ARBA" id="ARBA00023136"/>
    </source>
</evidence>
<dbReference type="Pfam" id="PF00593">
    <property type="entry name" value="TonB_dep_Rec_b-barrel"/>
    <property type="match status" value="1"/>
</dbReference>
<protein>
    <submittedName>
        <fullName evidence="20">TonB-dependent siderophore receptor</fullName>
    </submittedName>
</protein>
<feature type="domain" description="TonB-dependent receptor plug" evidence="19">
    <location>
        <begin position="75"/>
        <end position="174"/>
    </location>
</feature>
<evidence type="ECO:0000256" key="5">
    <source>
        <dbReference type="ARBA" id="ARBA00022496"/>
    </source>
</evidence>
<evidence type="ECO:0000259" key="18">
    <source>
        <dbReference type="Pfam" id="PF00593"/>
    </source>
</evidence>
<evidence type="ECO:0000256" key="15">
    <source>
        <dbReference type="RuleBase" id="RU003357"/>
    </source>
</evidence>
<dbReference type="EMBL" id="JADIKC010000013">
    <property type="protein sequence ID" value="MBM7123568.1"/>
    <property type="molecule type" value="Genomic_DNA"/>
</dbReference>
<dbReference type="PROSITE" id="PS52016">
    <property type="entry name" value="TONB_DEPENDENT_REC_3"/>
    <property type="match status" value="1"/>
</dbReference>
<evidence type="ECO:0000256" key="3">
    <source>
        <dbReference type="ARBA" id="ARBA00022448"/>
    </source>
</evidence>
<feature type="chain" id="PRO_5045048388" evidence="17">
    <location>
        <begin position="39"/>
        <end position="732"/>
    </location>
</feature>
<keyword evidence="12 20" id="KW-0675">Receptor</keyword>
<keyword evidence="7 17" id="KW-0732">Signal</keyword>
<evidence type="ECO:0000256" key="17">
    <source>
        <dbReference type="SAM" id="SignalP"/>
    </source>
</evidence>
<name>A0ABS2JYI0_9GAMM</name>
<accession>A0ABS2JYI0</accession>
<organism evidence="20 21">
    <name type="scientific">Dyella kyungheensis</name>
    <dbReference type="NCBI Taxonomy" id="1242174"/>
    <lineage>
        <taxon>Bacteria</taxon>
        <taxon>Pseudomonadati</taxon>
        <taxon>Pseudomonadota</taxon>
        <taxon>Gammaproteobacteria</taxon>
        <taxon>Lysobacterales</taxon>
        <taxon>Rhodanobacteraceae</taxon>
        <taxon>Dyella</taxon>
    </lineage>
</organism>
<feature type="region of interest" description="Disordered" evidence="16">
    <location>
        <begin position="52"/>
        <end position="72"/>
    </location>
</feature>
<evidence type="ECO:0000256" key="12">
    <source>
        <dbReference type="ARBA" id="ARBA00023170"/>
    </source>
</evidence>
<keyword evidence="6 14" id="KW-0812">Transmembrane</keyword>
<evidence type="ECO:0000256" key="13">
    <source>
        <dbReference type="ARBA" id="ARBA00023237"/>
    </source>
</evidence>
<dbReference type="InterPro" id="IPR010105">
    <property type="entry name" value="TonB_sidphr_rcpt"/>
</dbReference>
<evidence type="ECO:0000256" key="16">
    <source>
        <dbReference type="SAM" id="MobiDB-lite"/>
    </source>
</evidence>
<keyword evidence="5" id="KW-0410">Iron transport</keyword>
<evidence type="ECO:0000256" key="7">
    <source>
        <dbReference type="ARBA" id="ARBA00022729"/>
    </source>
</evidence>
<dbReference type="RefSeq" id="WP_204638090.1">
    <property type="nucleotide sequence ID" value="NZ_JADIKC010000013.1"/>
</dbReference>
<keyword evidence="21" id="KW-1185">Reference proteome</keyword>
<evidence type="ECO:0000256" key="8">
    <source>
        <dbReference type="ARBA" id="ARBA00023004"/>
    </source>
</evidence>
<keyword evidence="10 15" id="KW-0798">TonB box</keyword>
<dbReference type="InterPro" id="IPR012910">
    <property type="entry name" value="Plug_dom"/>
</dbReference>
<reference evidence="20 21" key="1">
    <citation type="submission" date="2020-10" db="EMBL/GenBank/DDBJ databases">
        <title>Phylogeny of dyella-like bacteria.</title>
        <authorList>
            <person name="Fu J."/>
        </authorList>
    </citation>
    <scope>NUCLEOTIDE SEQUENCE [LARGE SCALE GENOMIC DNA]</scope>
    <source>
        <strain evidence="20 21">THG-B117</strain>
    </source>
</reference>
<dbReference type="NCBIfam" id="TIGR01783">
    <property type="entry name" value="TonB-siderophor"/>
    <property type="match status" value="1"/>
</dbReference>
<evidence type="ECO:0000313" key="21">
    <source>
        <dbReference type="Proteomes" id="UP001430065"/>
    </source>
</evidence>
<dbReference type="Pfam" id="PF07715">
    <property type="entry name" value="Plug"/>
    <property type="match status" value="1"/>
</dbReference>
<sequence length="732" mass="79618">MSPIQHHRCTRHLASFCPLSRLASASLLLFALVPMTQAQDAVTLTPVSVHGTYDQSDRVNNPDLAPSVGKTGTKLEDLPASVQVIPRALMSEQGATMLRDVVANASGINAGDQDSKGYFDHFLIRGLNAQIYSDGFSDGDQLSGLSHSLNGVERVEILEGPGSALFGSGPPGGTINIVHYAPASIFHYGASLQYGSFGSLTNSDYVTGPTGVNGLDYRVDASFSHVDGFRDLHSHDYEVRPAVRWLWGNHITDVALDARNIHETPDSYGIIYFDGQPLRHVSINALYSSPFTSAHSDFVRPTLSDQWAVSDALTINNRLSYLHRTLDAVVNGDSASTKVTNGEVVSRQLRQQDDSSDSVDYQFEPVWKFFTGSVHHTLLTGFEYQNQRLSTERSTADLPNIIDAFAPVPPETSLADVAFKCDAKHSCDDDRLRANYYGVYATDQVDVTDAFKLRAGVRQDWWDTSLTPRITVPGRFGTDGKPLLAGVEDSRNDAPLSWNIGALYKVFSWMSPYVGVSRSHLANFNSENTQNGVGAPESALQYEAGLKFDWFDDRLVLNTAAFDVKRDHVAAATTINGVEAVVFDSQKTRGTEASLDAALTDQWHLLANVTSQDATITDNPQGISSVGHRPQGAPNFLGNLWTTYRFPIAGIAGFRIGGGVNYQDKSYSDLTNVNGIPSSVVWNGLLGYQAAVWGVDVNLRNLTNRRYFVAANGAGALVGEPRSAFVSVHADL</sequence>
<dbReference type="InterPro" id="IPR039426">
    <property type="entry name" value="TonB-dep_rcpt-like"/>
</dbReference>
<evidence type="ECO:0000256" key="14">
    <source>
        <dbReference type="PROSITE-ProRule" id="PRU01360"/>
    </source>
</evidence>
<evidence type="ECO:0000256" key="10">
    <source>
        <dbReference type="ARBA" id="ARBA00023077"/>
    </source>
</evidence>
<evidence type="ECO:0000313" key="20">
    <source>
        <dbReference type="EMBL" id="MBM7123568.1"/>
    </source>
</evidence>
<dbReference type="Gene3D" id="2.40.170.20">
    <property type="entry name" value="TonB-dependent receptor, beta-barrel domain"/>
    <property type="match status" value="1"/>
</dbReference>
<comment type="subcellular location">
    <subcellularLocation>
        <location evidence="1 14">Cell outer membrane</location>
        <topology evidence="1 14">Multi-pass membrane protein</topology>
    </subcellularLocation>
</comment>
<feature type="signal peptide" evidence="17">
    <location>
        <begin position="1"/>
        <end position="38"/>
    </location>
</feature>
<keyword evidence="4 14" id="KW-1134">Transmembrane beta strand</keyword>
<evidence type="ECO:0000259" key="19">
    <source>
        <dbReference type="Pfam" id="PF07715"/>
    </source>
</evidence>
<evidence type="ECO:0000256" key="2">
    <source>
        <dbReference type="ARBA" id="ARBA00009810"/>
    </source>
</evidence>
<keyword evidence="9" id="KW-0406">Ion transport</keyword>
<dbReference type="InterPro" id="IPR037066">
    <property type="entry name" value="Plug_dom_sf"/>
</dbReference>
<comment type="caution">
    <text evidence="20">The sequence shown here is derived from an EMBL/GenBank/DDBJ whole genome shotgun (WGS) entry which is preliminary data.</text>
</comment>